<dbReference type="SUPFAM" id="SSF52172">
    <property type="entry name" value="CheY-like"/>
    <property type="match status" value="1"/>
</dbReference>
<dbReference type="CDD" id="cd17557">
    <property type="entry name" value="REC_Rcp-like"/>
    <property type="match status" value="1"/>
</dbReference>
<dbReference type="Gene3D" id="3.40.50.2300">
    <property type="match status" value="1"/>
</dbReference>
<protein>
    <submittedName>
        <fullName evidence="3">Response regulator</fullName>
    </submittedName>
</protein>
<gene>
    <name evidence="3" type="ORF">ACFQ1O_12550</name>
</gene>
<dbReference type="PANTHER" id="PTHR44520:SF2">
    <property type="entry name" value="RESPONSE REGULATOR RCP1"/>
    <property type="match status" value="1"/>
</dbReference>
<dbReference type="EMBL" id="JBHTJM010000010">
    <property type="protein sequence ID" value="MFD0964837.1"/>
    <property type="molecule type" value="Genomic_DNA"/>
</dbReference>
<keyword evidence="1" id="KW-0597">Phosphoprotein</keyword>
<comment type="caution">
    <text evidence="3">The sequence shown here is derived from an EMBL/GenBank/DDBJ whole genome shotgun (WGS) entry which is preliminary data.</text>
</comment>
<evidence type="ECO:0000313" key="4">
    <source>
        <dbReference type="Proteomes" id="UP001596997"/>
    </source>
</evidence>
<feature type="domain" description="Response regulatory" evidence="2">
    <location>
        <begin position="4"/>
        <end position="122"/>
    </location>
</feature>
<dbReference type="PANTHER" id="PTHR44520">
    <property type="entry name" value="RESPONSE REGULATOR RCP1-RELATED"/>
    <property type="match status" value="1"/>
</dbReference>
<dbReference type="InterPro" id="IPR001789">
    <property type="entry name" value="Sig_transdc_resp-reg_receiver"/>
</dbReference>
<dbReference type="RefSeq" id="WP_377716383.1">
    <property type="nucleotide sequence ID" value="NZ_JBHTJM010000010.1"/>
</dbReference>
<name>A0ABW3I5E9_9FLAO</name>
<dbReference type="Proteomes" id="UP001596997">
    <property type="component" value="Unassembled WGS sequence"/>
</dbReference>
<proteinExistence type="predicted"/>
<dbReference type="Pfam" id="PF00072">
    <property type="entry name" value="Response_reg"/>
    <property type="match status" value="1"/>
</dbReference>
<organism evidence="3 4">
    <name type="scientific">Pseudofulvibacter geojedonensis</name>
    <dbReference type="NCBI Taxonomy" id="1123758"/>
    <lineage>
        <taxon>Bacteria</taxon>
        <taxon>Pseudomonadati</taxon>
        <taxon>Bacteroidota</taxon>
        <taxon>Flavobacteriia</taxon>
        <taxon>Flavobacteriales</taxon>
        <taxon>Flavobacteriaceae</taxon>
        <taxon>Pseudofulvibacter</taxon>
    </lineage>
</organism>
<dbReference type="InterPro" id="IPR052893">
    <property type="entry name" value="TCS_response_regulator"/>
</dbReference>
<feature type="modified residue" description="4-aspartylphosphate" evidence="1">
    <location>
        <position position="55"/>
    </location>
</feature>
<evidence type="ECO:0000256" key="1">
    <source>
        <dbReference type="PROSITE-ProRule" id="PRU00169"/>
    </source>
</evidence>
<reference evidence="4" key="1">
    <citation type="journal article" date="2019" name="Int. J. Syst. Evol. Microbiol.">
        <title>The Global Catalogue of Microorganisms (GCM) 10K type strain sequencing project: providing services to taxonomists for standard genome sequencing and annotation.</title>
        <authorList>
            <consortium name="The Broad Institute Genomics Platform"/>
            <consortium name="The Broad Institute Genome Sequencing Center for Infectious Disease"/>
            <person name="Wu L."/>
            <person name="Ma J."/>
        </authorList>
    </citation>
    <scope>NUCLEOTIDE SEQUENCE [LARGE SCALE GENOMIC DNA]</scope>
    <source>
        <strain evidence="4">CCUG 62114</strain>
    </source>
</reference>
<accession>A0ABW3I5E9</accession>
<evidence type="ECO:0000259" key="2">
    <source>
        <dbReference type="PROSITE" id="PS50110"/>
    </source>
</evidence>
<dbReference type="SMART" id="SM00448">
    <property type="entry name" value="REC"/>
    <property type="match status" value="1"/>
</dbReference>
<evidence type="ECO:0000313" key="3">
    <source>
        <dbReference type="EMBL" id="MFD0964837.1"/>
    </source>
</evidence>
<sequence length="133" mass="15355">MKLNILLVEDDELEAMKFNRALNKLGFSHTITRAKNGEEALNLAKDKKPNLILLDLNMPKMNGLEFLSILKSDDNHKFIPIIIFSTSNNQVDMLQAYKIGVAGYIVKPLDYKDYVEQIKRIIDYWTINELVIK</sequence>
<keyword evidence="4" id="KW-1185">Reference proteome</keyword>
<dbReference type="InterPro" id="IPR011006">
    <property type="entry name" value="CheY-like_superfamily"/>
</dbReference>
<dbReference type="PROSITE" id="PS50110">
    <property type="entry name" value="RESPONSE_REGULATORY"/>
    <property type="match status" value="1"/>
</dbReference>